<keyword evidence="1" id="KW-0812">Transmembrane</keyword>
<sequence>MAANIRNISYNRSDIYCEHKLPSSYDLPWLVAYSFLAGIGLFYTIV</sequence>
<keyword evidence="1" id="KW-1133">Transmembrane helix</keyword>
<dbReference type="Proteomes" id="UP000682733">
    <property type="component" value="Unassembled WGS sequence"/>
</dbReference>
<evidence type="ECO:0000313" key="3">
    <source>
        <dbReference type="EMBL" id="CAF4064676.1"/>
    </source>
</evidence>
<feature type="transmembrane region" description="Helical" evidence="1">
    <location>
        <begin position="27"/>
        <end position="45"/>
    </location>
</feature>
<evidence type="ECO:0000313" key="4">
    <source>
        <dbReference type="Proteomes" id="UP000677228"/>
    </source>
</evidence>
<dbReference type="EMBL" id="CAJOBA010038662">
    <property type="protein sequence ID" value="CAF4064676.1"/>
    <property type="molecule type" value="Genomic_DNA"/>
</dbReference>
<dbReference type="Proteomes" id="UP000677228">
    <property type="component" value="Unassembled WGS sequence"/>
</dbReference>
<accession>A0A8S2EW30</accession>
<feature type="non-terminal residue" evidence="2">
    <location>
        <position position="46"/>
    </location>
</feature>
<evidence type="ECO:0000313" key="2">
    <source>
        <dbReference type="EMBL" id="CAF1257728.1"/>
    </source>
</evidence>
<protein>
    <submittedName>
        <fullName evidence="2">Uncharacterized protein</fullName>
    </submittedName>
</protein>
<comment type="caution">
    <text evidence="2">The sequence shown here is derived from an EMBL/GenBank/DDBJ whole genome shotgun (WGS) entry which is preliminary data.</text>
</comment>
<evidence type="ECO:0000256" key="1">
    <source>
        <dbReference type="SAM" id="Phobius"/>
    </source>
</evidence>
<keyword evidence="1" id="KW-0472">Membrane</keyword>
<dbReference type="AlphaFoldDB" id="A0A8S2EW30"/>
<organism evidence="2 4">
    <name type="scientific">Didymodactylos carnosus</name>
    <dbReference type="NCBI Taxonomy" id="1234261"/>
    <lineage>
        <taxon>Eukaryota</taxon>
        <taxon>Metazoa</taxon>
        <taxon>Spiralia</taxon>
        <taxon>Gnathifera</taxon>
        <taxon>Rotifera</taxon>
        <taxon>Eurotatoria</taxon>
        <taxon>Bdelloidea</taxon>
        <taxon>Philodinida</taxon>
        <taxon>Philodinidae</taxon>
        <taxon>Didymodactylos</taxon>
    </lineage>
</organism>
<gene>
    <name evidence="2" type="ORF">OVA965_LOCUS26577</name>
    <name evidence="3" type="ORF">TMI583_LOCUS27322</name>
</gene>
<dbReference type="EMBL" id="CAJNOK010017105">
    <property type="protein sequence ID" value="CAF1257728.1"/>
    <property type="molecule type" value="Genomic_DNA"/>
</dbReference>
<name>A0A8S2EW30_9BILA</name>
<proteinExistence type="predicted"/>
<reference evidence="2" key="1">
    <citation type="submission" date="2021-02" db="EMBL/GenBank/DDBJ databases">
        <authorList>
            <person name="Nowell W R."/>
        </authorList>
    </citation>
    <scope>NUCLEOTIDE SEQUENCE</scope>
</reference>